<dbReference type="RefSeq" id="WP_179720373.1">
    <property type="nucleotide sequence ID" value="NZ_BAABFH010000001.1"/>
</dbReference>
<evidence type="ECO:0008006" key="5">
    <source>
        <dbReference type="Google" id="ProtNLM"/>
    </source>
</evidence>
<feature type="compositionally biased region" description="Low complexity" evidence="2">
    <location>
        <begin position="198"/>
        <end position="210"/>
    </location>
</feature>
<comment type="caution">
    <text evidence="3">The sequence shown here is derived from an EMBL/GenBank/DDBJ whole genome shotgun (WGS) entry which is preliminary data.</text>
</comment>
<evidence type="ECO:0000256" key="2">
    <source>
        <dbReference type="SAM" id="MobiDB-lite"/>
    </source>
</evidence>
<evidence type="ECO:0000256" key="1">
    <source>
        <dbReference type="SAM" id="Coils"/>
    </source>
</evidence>
<name>A0A853ARB5_9PSEU</name>
<evidence type="ECO:0000313" key="3">
    <source>
        <dbReference type="EMBL" id="NYI83711.1"/>
    </source>
</evidence>
<protein>
    <recommendedName>
        <fullName evidence="5">PPE domain-containing protein</fullName>
    </recommendedName>
</protein>
<gene>
    <name evidence="3" type="ORF">HNR68_002341</name>
</gene>
<dbReference type="InterPro" id="IPR038332">
    <property type="entry name" value="PPE_sf"/>
</dbReference>
<accession>A0A853ARB5</accession>
<dbReference type="AlphaFoldDB" id="A0A853ARB5"/>
<organism evidence="3 4">
    <name type="scientific">Saccharopolyspora hordei</name>
    <dbReference type="NCBI Taxonomy" id="1838"/>
    <lineage>
        <taxon>Bacteria</taxon>
        <taxon>Bacillati</taxon>
        <taxon>Actinomycetota</taxon>
        <taxon>Actinomycetes</taxon>
        <taxon>Pseudonocardiales</taxon>
        <taxon>Pseudonocardiaceae</taxon>
        <taxon>Saccharopolyspora</taxon>
    </lineage>
</organism>
<dbReference type="EMBL" id="JACCFJ010000001">
    <property type="protein sequence ID" value="NYI83711.1"/>
    <property type="molecule type" value="Genomic_DNA"/>
</dbReference>
<keyword evidence="4" id="KW-1185">Reference proteome</keyword>
<dbReference type="Gene3D" id="1.20.1260.20">
    <property type="entry name" value="PPE superfamily"/>
    <property type="match status" value="1"/>
</dbReference>
<reference evidence="3 4" key="1">
    <citation type="submission" date="2020-07" db="EMBL/GenBank/DDBJ databases">
        <title>Sequencing the genomes of 1000 actinobacteria strains.</title>
        <authorList>
            <person name="Klenk H.-P."/>
        </authorList>
    </citation>
    <scope>NUCLEOTIDE SEQUENCE [LARGE SCALE GENOMIC DNA]</scope>
    <source>
        <strain evidence="3 4">DSM 44065</strain>
    </source>
</reference>
<feature type="compositionally biased region" description="Gly residues" evidence="2">
    <location>
        <begin position="227"/>
        <end position="250"/>
    </location>
</feature>
<dbReference type="Proteomes" id="UP000587002">
    <property type="component" value="Unassembled WGS sequence"/>
</dbReference>
<feature type="compositionally biased region" description="Gly residues" evidence="2">
    <location>
        <begin position="267"/>
        <end position="361"/>
    </location>
</feature>
<feature type="region of interest" description="Disordered" evidence="2">
    <location>
        <begin position="186"/>
        <end position="408"/>
    </location>
</feature>
<feature type="compositionally biased region" description="Basic and acidic residues" evidence="2">
    <location>
        <begin position="377"/>
        <end position="394"/>
    </location>
</feature>
<sequence>MTDTRQIEPSQFDGVDLATMRAWVENGSAQGLYDSADAWKAQETYLRELRSRLDDKLKEVGVVMQSESGEALQNQAVPIALWTEVAADNSLVQSELLRDQGEAFKKVQTSIPGKGEEQEIPDNNWFEDTWDSLVNGQTDAEAAKEHNEKLRQEAVQAFQTYDSTSQSTVASSAVFTPPPENGVKVAVSGSQHPSVGAVPTVSGSPSGTTSQWAGGSSAGSTTVPAGHTGGAGGVGTGGGAGGTGGGGGFAGTNPVWQRPGQNTPGRPGTGRVPGGPGTGGPGVPGVPGGGIPGTGGGAAGAGAGGRGGVGAGGAGGRGAGALGAGGRAGAGGLGAGGTGTGSASGGAGGAGGRGGVAGAGAAGARPQGKQGEEDQEHETPDYLKGDHGFFDEGLPKVAPPVFGDWDQR</sequence>
<proteinExistence type="predicted"/>
<keyword evidence="1" id="KW-0175">Coiled coil</keyword>
<evidence type="ECO:0000313" key="4">
    <source>
        <dbReference type="Proteomes" id="UP000587002"/>
    </source>
</evidence>
<feature type="coiled-coil region" evidence="1">
    <location>
        <begin position="133"/>
        <end position="160"/>
    </location>
</feature>
<feature type="compositionally biased region" description="Polar residues" evidence="2">
    <location>
        <begin position="211"/>
        <end position="223"/>
    </location>
</feature>